<evidence type="ECO:0000259" key="3">
    <source>
        <dbReference type="Pfam" id="PF13240"/>
    </source>
</evidence>
<dbReference type="InterPro" id="IPR026870">
    <property type="entry name" value="Zinc_ribbon_dom"/>
</dbReference>
<gene>
    <name evidence="4" type="ORF">IV60_GL000738</name>
</gene>
<feature type="compositionally biased region" description="Basic and acidic residues" evidence="1">
    <location>
        <begin position="110"/>
        <end position="124"/>
    </location>
</feature>
<accession>A0ABR5Q288</accession>
<evidence type="ECO:0000313" key="5">
    <source>
        <dbReference type="Proteomes" id="UP000051927"/>
    </source>
</evidence>
<reference evidence="4 5" key="1">
    <citation type="journal article" date="2015" name="Genome Announc.">
        <title>Expanding the biotechnology potential of lactobacilli through comparative genomics of 213 strains and associated genera.</title>
        <authorList>
            <person name="Sun Z."/>
            <person name="Harris H.M."/>
            <person name="McCann A."/>
            <person name="Guo C."/>
            <person name="Argimon S."/>
            <person name="Zhang W."/>
            <person name="Yang X."/>
            <person name="Jeffery I.B."/>
            <person name="Cooney J.C."/>
            <person name="Kagawa T.F."/>
            <person name="Liu W."/>
            <person name="Song Y."/>
            <person name="Salvetti E."/>
            <person name="Wrobel A."/>
            <person name="Rasinkangas P."/>
            <person name="Parkhill J."/>
            <person name="Rea M.C."/>
            <person name="O'Sullivan O."/>
            <person name="Ritari J."/>
            <person name="Douillard F.P."/>
            <person name="Paul Ross R."/>
            <person name="Yang R."/>
            <person name="Briner A.E."/>
            <person name="Felis G.E."/>
            <person name="de Vos W.M."/>
            <person name="Barrangou R."/>
            <person name="Klaenhammer T.R."/>
            <person name="Caufield P.W."/>
            <person name="Cui Y."/>
            <person name="Zhang H."/>
            <person name="O'Toole P.W."/>
        </authorList>
    </citation>
    <scope>NUCLEOTIDE SEQUENCE [LARGE SCALE GENOMIC DNA]</scope>
    <source>
        <strain evidence="4 5">DSM 7090</strain>
    </source>
</reference>
<keyword evidence="2" id="KW-0812">Transmembrane</keyword>
<evidence type="ECO:0000256" key="1">
    <source>
        <dbReference type="SAM" id="MobiDB-lite"/>
    </source>
</evidence>
<evidence type="ECO:0000256" key="2">
    <source>
        <dbReference type="SAM" id="Phobius"/>
    </source>
</evidence>
<keyword evidence="5" id="KW-1185">Reference proteome</keyword>
<evidence type="ECO:0000313" key="4">
    <source>
        <dbReference type="EMBL" id="KRO02308.1"/>
    </source>
</evidence>
<feature type="domain" description="Zinc-ribbon" evidence="3">
    <location>
        <begin position="5"/>
        <end position="25"/>
    </location>
</feature>
<keyword evidence="2" id="KW-0472">Membrane</keyword>
<proteinExistence type="predicted"/>
<comment type="caution">
    <text evidence="4">The sequence shown here is derived from an EMBL/GenBank/DDBJ whole genome shotgun (WGS) entry which is preliminary data.</text>
</comment>
<keyword evidence="2" id="KW-1133">Transmembrane helix</keyword>
<dbReference type="Proteomes" id="UP000051927">
    <property type="component" value="Unassembled WGS sequence"/>
</dbReference>
<dbReference type="Pfam" id="PF13240">
    <property type="entry name" value="Zn_Ribbon_1"/>
    <property type="match status" value="1"/>
</dbReference>
<feature type="region of interest" description="Disordered" evidence="1">
    <location>
        <begin position="82"/>
        <end position="124"/>
    </location>
</feature>
<name>A0ABR5Q288_9ACTN</name>
<protein>
    <recommendedName>
        <fullName evidence="3">Zinc-ribbon domain-containing protein</fullName>
    </recommendedName>
</protein>
<organism evidence="4 5">
    <name type="scientific">Lancefieldella rimae</name>
    <dbReference type="NCBI Taxonomy" id="1383"/>
    <lineage>
        <taxon>Bacteria</taxon>
        <taxon>Bacillati</taxon>
        <taxon>Actinomycetota</taxon>
        <taxon>Coriobacteriia</taxon>
        <taxon>Coriobacteriales</taxon>
        <taxon>Atopobiaceae</taxon>
        <taxon>Lancefieldella</taxon>
    </lineage>
</organism>
<feature type="transmembrane region" description="Helical" evidence="2">
    <location>
        <begin position="52"/>
        <end position="71"/>
    </location>
</feature>
<feature type="compositionally biased region" description="Basic and acidic residues" evidence="1">
    <location>
        <begin position="94"/>
        <end position="103"/>
    </location>
</feature>
<dbReference type="EMBL" id="JQCP01000002">
    <property type="protein sequence ID" value="KRO02308.1"/>
    <property type="molecule type" value="Genomic_DNA"/>
</dbReference>
<sequence length="385" mass="42672">MKMICTNCGSQVPDNQKFCINCGAAFQPAEQAERSSMPTNPQTPFKRNKRKIIVIIIVVLILSGIGAATYFTHGFGLLDKKEETRQADSSSKSNSKDSSKSDSDSSSTSDTKKNEKDTKEKPKVEVNELSFGMAKVATTYKGDLSDVYAITGTIENLSDQYIVTSPAFLFKVSYTDAQGNKKDGDAILKSSLDAPDCIQIPGPKEDSGIFLAPHEKKQFTYYVNEFAPKENLDDQDIPNARFQIVTEKSSDNLIKLSPTENTITVTSVEIRTKECSLTPITTMKALSPDDVNLTISYSFDSYEASVVGNITNTTEDAWRTARIYYYTECNGHYLLRSNGQHKNINFLKPGKSEDFRGNAPYVMAPEARTYTIKPVAITYEIDNLS</sequence>